<dbReference type="InterPro" id="IPR011330">
    <property type="entry name" value="Glyco_hydro/deAcase_b/a-brl"/>
</dbReference>
<dbReference type="PANTHER" id="PTHR31609">
    <property type="entry name" value="YDJC DEACETYLASE FAMILY MEMBER"/>
    <property type="match status" value="1"/>
</dbReference>
<dbReference type="AlphaFoldDB" id="A0A9W6FW77"/>
<proteinExistence type="predicted"/>
<name>A0A9W6FW77_9BACT</name>
<dbReference type="Proteomes" id="UP001144372">
    <property type="component" value="Unassembled WGS sequence"/>
</dbReference>
<evidence type="ECO:0000313" key="7">
    <source>
        <dbReference type="Proteomes" id="UP001144372"/>
    </source>
</evidence>
<dbReference type="GO" id="GO:0046872">
    <property type="term" value="F:metal ion binding"/>
    <property type="evidence" value="ECO:0007669"/>
    <property type="project" value="UniProtKB-KW"/>
</dbReference>
<evidence type="ECO:0000256" key="5">
    <source>
        <dbReference type="ARBA" id="ARBA00023277"/>
    </source>
</evidence>
<comment type="cofactor">
    <cofactor evidence="1">
        <name>Mg(2+)</name>
        <dbReference type="ChEBI" id="CHEBI:18420"/>
    </cofactor>
</comment>
<keyword evidence="3 6" id="KW-0378">Hydrolase</keyword>
<organism evidence="6 7">
    <name type="scientific">Desulforhabdus amnigena</name>
    <dbReference type="NCBI Taxonomy" id="40218"/>
    <lineage>
        <taxon>Bacteria</taxon>
        <taxon>Pseudomonadati</taxon>
        <taxon>Thermodesulfobacteriota</taxon>
        <taxon>Syntrophobacteria</taxon>
        <taxon>Syntrophobacterales</taxon>
        <taxon>Syntrophobacteraceae</taxon>
        <taxon>Desulforhabdus</taxon>
    </lineage>
</organism>
<dbReference type="SUPFAM" id="SSF88713">
    <property type="entry name" value="Glycoside hydrolase/deacetylase"/>
    <property type="match status" value="1"/>
</dbReference>
<dbReference type="Gene3D" id="3.20.20.370">
    <property type="entry name" value="Glycoside hydrolase/deacetylase"/>
    <property type="match status" value="1"/>
</dbReference>
<dbReference type="InterPro" id="IPR006879">
    <property type="entry name" value="YdjC-like"/>
</dbReference>
<evidence type="ECO:0000256" key="1">
    <source>
        <dbReference type="ARBA" id="ARBA00001946"/>
    </source>
</evidence>
<reference evidence="6" key="1">
    <citation type="submission" date="2022-12" db="EMBL/GenBank/DDBJ databases">
        <title>Reference genome sequencing for broad-spectrum identification of bacterial and archaeal isolates by mass spectrometry.</title>
        <authorList>
            <person name="Sekiguchi Y."/>
            <person name="Tourlousse D.M."/>
        </authorList>
    </citation>
    <scope>NUCLEOTIDE SEQUENCE</scope>
    <source>
        <strain evidence="6">ASRB1</strain>
    </source>
</reference>
<evidence type="ECO:0000256" key="2">
    <source>
        <dbReference type="ARBA" id="ARBA00022723"/>
    </source>
</evidence>
<gene>
    <name evidence="6" type="primary">hpnK</name>
    <name evidence="6" type="ORF">DAMNIGENAA_34590</name>
</gene>
<keyword evidence="5" id="KW-0119">Carbohydrate metabolism</keyword>
<keyword evidence="4" id="KW-0460">Magnesium</keyword>
<protein>
    <submittedName>
        <fullName evidence="6">Hydrolase</fullName>
    </submittedName>
</protein>
<keyword evidence="2" id="KW-0479">Metal-binding</keyword>
<evidence type="ECO:0000256" key="3">
    <source>
        <dbReference type="ARBA" id="ARBA00022801"/>
    </source>
</evidence>
<dbReference type="PANTHER" id="PTHR31609:SF1">
    <property type="entry name" value="CARBOHYDRATE DEACETYLASE"/>
    <property type="match status" value="1"/>
</dbReference>
<accession>A0A9W6FW77</accession>
<dbReference type="GO" id="GO:0019213">
    <property type="term" value="F:deacetylase activity"/>
    <property type="evidence" value="ECO:0007669"/>
    <property type="project" value="TreeGrafter"/>
</dbReference>
<comment type="caution">
    <text evidence="6">The sequence shown here is derived from an EMBL/GenBank/DDBJ whole genome shotgun (WGS) entry which is preliminary data.</text>
</comment>
<sequence>MKDHRIFSQTMKRKLIINADDLGYTQGVNLAVRHCLDKGSLRSSTLLANGAAFEEAVLLCKQKPELGVGVHLTLTEMPPLAPVDKIPGLLNPEGLLPATPGKLLTALKLRKIKRDELFKELDLQVARIVDAGLSPTHLDSHKHIHAIPEVLEVVIQVARRHSIHWIRNPFESSAGLPLLPNVDRDQRSVFIKQHTMAKWISIYRGTFLSKIRHAGLRTPDHFFGVSLTGIWNEASMAYLIERLPNGISEWMYHPGNCDDALRRQRTRLLLQREKERDLLCSPLLRDLLYKHHILLEHYGEETT</sequence>
<dbReference type="GO" id="GO:0005975">
    <property type="term" value="P:carbohydrate metabolic process"/>
    <property type="evidence" value="ECO:0007669"/>
    <property type="project" value="InterPro"/>
</dbReference>
<dbReference type="GO" id="GO:0016787">
    <property type="term" value="F:hydrolase activity"/>
    <property type="evidence" value="ECO:0007669"/>
    <property type="project" value="UniProtKB-KW"/>
</dbReference>
<dbReference type="Pfam" id="PF04794">
    <property type="entry name" value="YdjC"/>
    <property type="match status" value="1"/>
</dbReference>
<evidence type="ECO:0000256" key="4">
    <source>
        <dbReference type="ARBA" id="ARBA00022842"/>
    </source>
</evidence>
<dbReference type="EMBL" id="BSDR01000001">
    <property type="protein sequence ID" value="GLI36026.1"/>
    <property type="molecule type" value="Genomic_DNA"/>
</dbReference>
<dbReference type="RefSeq" id="WP_281796178.1">
    <property type="nucleotide sequence ID" value="NZ_BSDR01000001.1"/>
</dbReference>
<evidence type="ECO:0000313" key="6">
    <source>
        <dbReference type="EMBL" id="GLI36026.1"/>
    </source>
</evidence>
<keyword evidence="7" id="KW-1185">Reference proteome</keyword>